<accession>A0A267M8M3</accession>
<dbReference type="AlphaFoldDB" id="A0A267M8M3"/>
<reference evidence="1 2" key="1">
    <citation type="submission" date="2017-05" db="EMBL/GenBank/DDBJ databases">
        <title>Lactobacillus johnsonii from commercial turkeys.</title>
        <authorList>
            <person name="Johnson T.J."/>
            <person name="Youmans B."/>
        </authorList>
    </citation>
    <scope>NUCLEOTIDE SEQUENCE [LARGE SCALE GENOMIC DNA]</scope>
    <source>
        <strain evidence="1 2">UMNLJ114</strain>
    </source>
</reference>
<dbReference type="EMBL" id="NIBD01000028">
    <property type="protein sequence ID" value="PAB55185.1"/>
    <property type="molecule type" value="Genomic_DNA"/>
</dbReference>
<dbReference type="SUPFAM" id="SSF55979">
    <property type="entry name" value="DNA clamp"/>
    <property type="match status" value="1"/>
</dbReference>
<dbReference type="Gene3D" id="3.70.10.10">
    <property type="match status" value="1"/>
</dbReference>
<proteinExistence type="predicted"/>
<dbReference type="Proteomes" id="UP000216008">
    <property type="component" value="Unassembled WGS sequence"/>
</dbReference>
<comment type="caution">
    <text evidence="1">The sequence shown here is derived from an EMBL/GenBank/DDBJ whole genome shotgun (WGS) entry which is preliminary data.</text>
</comment>
<evidence type="ECO:0008006" key="3">
    <source>
        <dbReference type="Google" id="ProtNLM"/>
    </source>
</evidence>
<evidence type="ECO:0000313" key="2">
    <source>
        <dbReference type="Proteomes" id="UP000216008"/>
    </source>
</evidence>
<evidence type="ECO:0000313" key="1">
    <source>
        <dbReference type="EMBL" id="PAB55185.1"/>
    </source>
</evidence>
<gene>
    <name evidence="1" type="ORF">A3Q24_05755</name>
</gene>
<protein>
    <recommendedName>
        <fullName evidence="3">DNA polymerase III beta sliding clamp C-terminal domain-containing protein</fullName>
    </recommendedName>
</protein>
<dbReference type="RefSeq" id="WP_095182865.1">
    <property type="nucleotide sequence ID" value="NZ_NIBD01000028.1"/>
</dbReference>
<dbReference type="InterPro" id="IPR046938">
    <property type="entry name" value="DNA_clamp_sf"/>
</dbReference>
<name>A0A267M8M3_LACJH</name>
<sequence>MVTLSRKLKNAAQVAIRNNDKRKVLQNIYMDPCYIYATDGHLLYRGWHGLKIKKSMLADLSEAKKGKLTLKECPEEKYLNLYRIVPKYDGNYTISIKVNELLAAAKSVETFLKGSDDKSCELSFKRENGLISLRARNGSGFIHLGIENDMNEVSSKNGFSIYFDPALMVQALKGLGKKETIFMDFYGPLKPFTIKDIAGEQLFLIAPMRKF</sequence>
<organism evidence="1 2">
    <name type="scientific">Lactobacillus johnsonii</name>
    <dbReference type="NCBI Taxonomy" id="33959"/>
    <lineage>
        <taxon>Bacteria</taxon>
        <taxon>Bacillati</taxon>
        <taxon>Bacillota</taxon>
        <taxon>Bacilli</taxon>
        <taxon>Lactobacillales</taxon>
        <taxon>Lactobacillaceae</taxon>
        <taxon>Lactobacillus</taxon>
    </lineage>
</organism>